<reference evidence="1 2" key="1">
    <citation type="journal article" date="2018" name="Sci. Data">
        <title>The draft genome sequence of cork oak.</title>
        <authorList>
            <person name="Ramos A.M."/>
            <person name="Usie A."/>
            <person name="Barbosa P."/>
            <person name="Barros P.M."/>
            <person name="Capote T."/>
            <person name="Chaves I."/>
            <person name="Simoes F."/>
            <person name="Abreu I."/>
            <person name="Carrasquinho I."/>
            <person name="Faro C."/>
            <person name="Guimaraes J.B."/>
            <person name="Mendonca D."/>
            <person name="Nobrega F."/>
            <person name="Rodrigues L."/>
            <person name="Saibo N.J.M."/>
            <person name="Varela M.C."/>
            <person name="Egas C."/>
            <person name="Matos J."/>
            <person name="Miguel C.M."/>
            <person name="Oliveira M.M."/>
            <person name="Ricardo C.P."/>
            <person name="Goncalves S."/>
        </authorList>
    </citation>
    <scope>NUCLEOTIDE SEQUENCE [LARGE SCALE GENOMIC DNA]</scope>
    <source>
        <strain evidence="2">cv. HL8</strain>
    </source>
</reference>
<evidence type="ECO:0000313" key="2">
    <source>
        <dbReference type="Proteomes" id="UP000237347"/>
    </source>
</evidence>
<sequence>MEECMRECMKKLALWFTNTFKPIMTHDELEPMMATLGFVGLPPTPPLLPSNGSPVAWKEYVYSAGGSRLSVETTPPKPRLPYPRIDGLHIYTYRAFIDAVNFYLDMSEISDLFHISINLFSLDQASDLNDWPRECHSIEYMTEIGSGVAWKKMKVSLFTEKEHWIKPHTICITLTRTSALITAVMDATPSFGIRSTMLRGMPLHRIHDRNRKWRRMEEDESIFVYREGTLDQATYNLYHFDKNISTNNSGNGCNAIIRNKVNNAPVSSVVSLKDVIACQDDSLDTV</sequence>
<comment type="caution">
    <text evidence="1">The sequence shown here is derived from an EMBL/GenBank/DDBJ whole genome shotgun (WGS) entry which is preliminary data.</text>
</comment>
<gene>
    <name evidence="1" type="ORF">CFP56_015443</name>
</gene>
<protein>
    <submittedName>
        <fullName evidence="1">Uncharacterized protein</fullName>
    </submittedName>
</protein>
<dbReference type="Proteomes" id="UP000237347">
    <property type="component" value="Unassembled WGS sequence"/>
</dbReference>
<proteinExistence type="predicted"/>
<accession>A0AAW0KQ11</accession>
<evidence type="ECO:0000313" key="1">
    <source>
        <dbReference type="EMBL" id="KAK7841442.1"/>
    </source>
</evidence>
<organism evidence="1 2">
    <name type="scientific">Quercus suber</name>
    <name type="common">Cork oak</name>
    <dbReference type="NCBI Taxonomy" id="58331"/>
    <lineage>
        <taxon>Eukaryota</taxon>
        <taxon>Viridiplantae</taxon>
        <taxon>Streptophyta</taxon>
        <taxon>Embryophyta</taxon>
        <taxon>Tracheophyta</taxon>
        <taxon>Spermatophyta</taxon>
        <taxon>Magnoliopsida</taxon>
        <taxon>eudicotyledons</taxon>
        <taxon>Gunneridae</taxon>
        <taxon>Pentapetalae</taxon>
        <taxon>rosids</taxon>
        <taxon>fabids</taxon>
        <taxon>Fagales</taxon>
        <taxon>Fagaceae</taxon>
        <taxon>Quercus</taxon>
    </lineage>
</organism>
<dbReference type="EMBL" id="PKMF04000241">
    <property type="protein sequence ID" value="KAK7841442.1"/>
    <property type="molecule type" value="Genomic_DNA"/>
</dbReference>
<dbReference type="AlphaFoldDB" id="A0AAW0KQ11"/>
<keyword evidence="2" id="KW-1185">Reference proteome</keyword>
<name>A0AAW0KQ11_QUESU</name>